<dbReference type="RefSeq" id="WP_012194658.1">
    <property type="nucleotide sequence ID" value="NC_009976.1"/>
</dbReference>
<dbReference type="Pfam" id="PF11189">
    <property type="entry name" value="DUF2973"/>
    <property type="match status" value="1"/>
</dbReference>
<name>A9B9H8_PROM4</name>
<dbReference type="EMBL" id="CP000878">
    <property type="protein sequence ID" value="ABX08033.1"/>
    <property type="molecule type" value="Genomic_DNA"/>
</dbReference>
<dbReference type="AlphaFoldDB" id="A9B9H8"/>
<evidence type="ECO:0008006" key="3">
    <source>
        <dbReference type="Google" id="ProtNLM"/>
    </source>
</evidence>
<proteinExistence type="predicted"/>
<dbReference type="KEGG" id="pmj:P9211_01021"/>
<dbReference type="STRING" id="93059.P9211_01021"/>
<accession>A9B9H8</accession>
<dbReference type="HOGENOM" id="CLU_2511506_0_0_3"/>
<evidence type="ECO:0000313" key="2">
    <source>
        <dbReference type="Proteomes" id="UP000000788"/>
    </source>
</evidence>
<evidence type="ECO:0000313" key="1">
    <source>
        <dbReference type="EMBL" id="ABX08033.1"/>
    </source>
</evidence>
<organism evidence="1 2">
    <name type="scientific">Prochlorococcus marinus (strain MIT 9211)</name>
    <dbReference type="NCBI Taxonomy" id="93059"/>
    <lineage>
        <taxon>Bacteria</taxon>
        <taxon>Bacillati</taxon>
        <taxon>Cyanobacteriota</taxon>
        <taxon>Cyanophyceae</taxon>
        <taxon>Synechococcales</taxon>
        <taxon>Prochlorococcaceae</taxon>
        <taxon>Prochlorococcus</taxon>
    </lineage>
</organism>
<dbReference type="OrthoDB" id="513924at2"/>
<keyword evidence="2" id="KW-1185">Reference proteome</keyword>
<dbReference type="eggNOG" id="ENOG50343NT">
    <property type="taxonomic scope" value="Bacteria"/>
</dbReference>
<dbReference type="Proteomes" id="UP000000788">
    <property type="component" value="Chromosome"/>
</dbReference>
<gene>
    <name evidence="1" type="ordered locus">P9211_01021</name>
</gene>
<reference evidence="1 2" key="1">
    <citation type="journal article" date="2007" name="PLoS Genet.">
        <title>Patterns and implications of gene gain and loss in the evolution of Prochlorococcus.</title>
        <authorList>
            <person name="Kettler G.C."/>
            <person name="Martiny A.C."/>
            <person name="Huang K."/>
            <person name="Zucker J."/>
            <person name="Coleman M.L."/>
            <person name="Rodrigue S."/>
            <person name="Chen F."/>
            <person name="Lapidus A."/>
            <person name="Ferriera S."/>
            <person name="Johnson J."/>
            <person name="Steglich C."/>
            <person name="Church G.M."/>
            <person name="Richardson P."/>
            <person name="Chisholm S.W."/>
        </authorList>
    </citation>
    <scope>NUCLEOTIDE SEQUENCE [LARGE SCALE GENOMIC DNA]</scope>
    <source>
        <strain evidence="2">MIT 9211</strain>
    </source>
</reference>
<sequence>MQSYFFSSLYLLAVIFLLWKAFGVMFKGFSAADGFSSMQDKATEDRTGKLTIHPELLNKEGRITKEDLLTVRFSKDLDPPNSSDRSTE</sequence>
<dbReference type="InterPro" id="IPR021355">
    <property type="entry name" value="Phage_Syn9_Gp224"/>
</dbReference>
<protein>
    <recommendedName>
        <fullName evidence="3">DUF2973 domain-containing protein</fullName>
    </recommendedName>
</protein>